<dbReference type="PANTHER" id="PTHR45642:SF139">
    <property type="entry name" value="SGNH HYDROLASE-TYPE ESTERASE DOMAIN-CONTAINING PROTEIN"/>
    <property type="match status" value="1"/>
</dbReference>
<evidence type="ECO:0000256" key="2">
    <source>
        <dbReference type="SAM" id="MobiDB-lite"/>
    </source>
</evidence>
<dbReference type="SUPFAM" id="SSF52266">
    <property type="entry name" value="SGNH hydrolase"/>
    <property type="match status" value="1"/>
</dbReference>
<name>A0A395RTQ3_FUSSP</name>
<evidence type="ECO:0008006" key="5">
    <source>
        <dbReference type="Google" id="ProtNLM"/>
    </source>
</evidence>
<accession>A0A395RTQ3</accession>
<evidence type="ECO:0000313" key="3">
    <source>
        <dbReference type="EMBL" id="RGP63179.1"/>
    </source>
</evidence>
<dbReference type="InterPro" id="IPR036514">
    <property type="entry name" value="SGNH_hydro_sf"/>
</dbReference>
<dbReference type="GO" id="GO:0016788">
    <property type="term" value="F:hydrolase activity, acting on ester bonds"/>
    <property type="evidence" value="ECO:0007669"/>
    <property type="project" value="InterPro"/>
</dbReference>
<dbReference type="EMBL" id="PXOF01000135">
    <property type="protein sequence ID" value="RGP63179.1"/>
    <property type="molecule type" value="Genomic_DNA"/>
</dbReference>
<evidence type="ECO:0000256" key="1">
    <source>
        <dbReference type="ARBA" id="ARBA00022729"/>
    </source>
</evidence>
<dbReference type="InterPro" id="IPR050592">
    <property type="entry name" value="GDSL_lipolytic_enzyme"/>
</dbReference>
<keyword evidence="1" id="KW-0732">Signal</keyword>
<evidence type="ECO:0000313" key="4">
    <source>
        <dbReference type="Proteomes" id="UP000266152"/>
    </source>
</evidence>
<dbReference type="Gene3D" id="3.40.50.1110">
    <property type="entry name" value="SGNH hydrolase"/>
    <property type="match status" value="1"/>
</dbReference>
<keyword evidence="4" id="KW-1185">Reference proteome</keyword>
<feature type="region of interest" description="Disordered" evidence="2">
    <location>
        <begin position="1"/>
        <end position="40"/>
    </location>
</feature>
<protein>
    <recommendedName>
        <fullName evidence="5">SGNH hydrolase-type esterase domain-containing protein</fullName>
    </recommendedName>
</protein>
<sequence>MNWTYTKTGPEMDDMERSDRPNDGVLDGPSASNPIGNPRLPGITSSGGKNWVINMATEFNTTLTLAYIFARSGSTVDDKIIPPRLPERFTFGNQIIHFNDTIGHRPHYAAWTAKNTVATIWFGINDLALAYSREGLEGIDNRLEAANRRIFELTEILYNMGLRQFVFIEVPPVELYPGHQMKKCNEDHKHEALLYAINLWNRALRENTIQFGQTHPDAKATYVDVWDIFYQGFFYPKSLAAINSTCIDPKGKECSKLWADSGHAGRRIHQLVGARVAEKAWGEETM</sequence>
<dbReference type="InterPro" id="IPR001087">
    <property type="entry name" value="GDSL"/>
</dbReference>
<comment type="caution">
    <text evidence="3">The sequence shown here is derived from an EMBL/GenBank/DDBJ whole genome shotgun (WGS) entry which is preliminary data.</text>
</comment>
<dbReference type="Proteomes" id="UP000266152">
    <property type="component" value="Unassembled WGS sequence"/>
</dbReference>
<proteinExistence type="predicted"/>
<gene>
    <name evidence="3" type="ORF">FSPOR_8761</name>
</gene>
<organism evidence="3 4">
    <name type="scientific">Fusarium sporotrichioides</name>
    <dbReference type="NCBI Taxonomy" id="5514"/>
    <lineage>
        <taxon>Eukaryota</taxon>
        <taxon>Fungi</taxon>
        <taxon>Dikarya</taxon>
        <taxon>Ascomycota</taxon>
        <taxon>Pezizomycotina</taxon>
        <taxon>Sordariomycetes</taxon>
        <taxon>Hypocreomycetidae</taxon>
        <taxon>Hypocreales</taxon>
        <taxon>Nectriaceae</taxon>
        <taxon>Fusarium</taxon>
    </lineage>
</organism>
<reference evidence="3 4" key="1">
    <citation type="journal article" date="2018" name="PLoS Pathog.">
        <title>Evolution of structural diversity of trichothecenes, a family of toxins produced by plant pathogenic and entomopathogenic fungi.</title>
        <authorList>
            <person name="Proctor R.H."/>
            <person name="McCormick S.P."/>
            <person name="Kim H.S."/>
            <person name="Cardoza R.E."/>
            <person name="Stanley A.M."/>
            <person name="Lindo L."/>
            <person name="Kelly A."/>
            <person name="Brown D.W."/>
            <person name="Lee T."/>
            <person name="Vaughan M.M."/>
            <person name="Alexander N.J."/>
            <person name="Busman M."/>
            <person name="Gutierrez S."/>
        </authorList>
    </citation>
    <scope>NUCLEOTIDE SEQUENCE [LARGE SCALE GENOMIC DNA]</scope>
    <source>
        <strain evidence="3 4">NRRL 3299</strain>
    </source>
</reference>
<dbReference type="STRING" id="5514.A0A395RTQ3"/>
<dbReference type="Pfam" id="PF00657">
    <property type="entry name" value="Lipase_GDSL"/>
    <property type="match status" value="1"/>
</dbReference>
<dbReference type="PANTHER" id="PTHR45642">
    <property type="entry name" value="GDSL ESTERASE/LIPASE EXL3"/>
    <property type="match status" value="1"/>
</dbReference>
<dbReference type="AlphaFoldDB" id="A0A395RTQ3"/>